<feature type="region of interest" description="Disordered" evidence="1">
    <location>
        <begin position="17"/>
        <end position="94"/>
    </location>
</feature>
<dbReference type="OrthoDB" id="6755010at2759"/>
<proteinExistence type="predicted"/>
<keyword evidence="4" id="KW-1185">Reference proteome</keyword>
<dbReference type="Proteomes" id="UP000636709">
    <property type="component" value="Unassembled WGS sequence"/>
</dbReference>
<protein>
    <recommendedName>
        <fullName evidence="2">DNA polymerase alpha catalytic subunit N-terminal domain-containing protein</fullName>
    </recommendedName>
</protein>
<reference evidence="3" key="1">
    <citation type="submission" date="2020-07" db="EMBL/GenBank/DDBJ databases">
        <title>Genome sequence and genetic diversity analysis of an under-domesticated orphan crop, white fonio (Digitaria exilis).</title>
        <authorList>
            <person name="Bennetzen J.L."/>
            <person name="Chen S."/>
            <person name="Ma X."/>
            <person name="Wang X."/>
            <person name="Yssel A.E.J."/>
            <person name="Chaluvadi S.R."/>
            <person name="Johnson M."/>
            <person name="Gangashetty P."/>
            <person name="Hamidou F."/>
            <person name="Sanogo M.D."/>
            <person name="Zwaenepoel A."/>
            <person name="Wallace J."/>
            <person name="Van De Peer Y."/>
            <person name="Van Deynze A."/>
        </authorList>
    </citation>
    <scope>NUCLEOTIDE SEQUENCE</scope>
    <source>
        <tissue evidence="3">Leaves</tissue>
    </source>
</reference>
<gene>
    <name evidence="3" type="ORF">HU200_058147</name>
</gene>
<feature type="region of interest" description="Disordered" evidence="1">
    <location>
        <begin position="235"/>
        <end position="285"/>
    </location>
</feature>
<feature type="compositionally biased region" description="Basic and acidic residues" evidence="1">
    <location>
        <begin position="416"/>
        <end position="444"/>
    </location>
</feature>
<comment type="caution">
    <text evidence="3">The sequence shown here is derived from an EMBL/GenBank/DDBJ whole genome shotgun (WGS) entry which is preliminary data.</text>
</comment>
<dbReference type="PANTHER" id="PTHR45861:SF1">
    <property type="entry name" value="DNA POLYMERASE ALPHA CATALYTIC SUBUNIT"/>
    <property type="match status" value="1"/>
</dbReference>
<accession>A0A835AA49</accession>
<evidence type="ECO:0000259" key="2">
    <source>
        <dbReference type="Pfam" id="PF12254"/>
    </source>
</evidence>
<dbReference type="GO" id="GO:0006272">
    <property type="term" value="P:leading strand elongation"/>
    <property type="evidence" value="ECO:0007669"/>
    <property type="project" value="TreeGrafter"/>
</dbReference>
<sequence>MRTGATQTFYLRVMTKIRGTTAPPHSPIAIPTNSTSPAATPLDGARRDPHPTGDPIGASLPPHAAGQGLIDLPRDRAPPTPAASGSRRGGGSDACCPLDPGAAALRAPPSCVAVDLRAPQPRELLCLEFGERERERVKCVYERMDDASGDAAGSGRRTRTRGAEAVARSAALDRIRAIREGRTRAADAVHVKVDAPIYDTVAEEDFVALVIRRRKEAGEFIIDDDGLGYAEDGREEDWTHRALPSSSDEGSDGEDGARRKRKQPRPPQPKRPPQQSAAAASLSAAAAMMGKQRISSMFTSTVFKKPGNDRAKGSALAADSIVDDVIAEFAPDENDREERRRRVGRVCAPQHPPPTVFYFNSENVDLDAETVVRSDSGFETDGCSDHANDMTVELKSDAEINTKLEENPGSSAELVVEDKSSEELKQEANGEAKIEKGAPSQCKD</sequence>
<feature type="region of interest" description="Disordered" evidence="1">
    <location>
        <begin position="402"/>
        <end position="444"/>
    </location>
</feature>
<dbReference type="Pfam" id="PF12254">
    <property type="entry name" value="DNA_pol_alpha_N"/>
    <property type="match status" value="1"/>
</dbReference>
<dbReference type="GO" id="GO:0003688">
    <property type="term" value="F:DNA replication origin binding"/>
    <property type="evidence" value="ECO:0007669"/>
    <property type="project" value="TreeGrafter"/>
</dbReference>
<organism evidence="3 4">
    <name type="scientific">Digitaria exilis</name>
    <dbReference type="NCBI Taxonomy" id="1010633"/>
    <lineage>
        <taxon>Eukaryota</taxon>
        <taxon>Viridiplantae</taxon>
        <taxon>Streptophyta</taxon>
        <taxon>Embryophyta</taxon>
        <taxon>Tracheophyta</taxon>
        <taxon>Spermatophyta</taxon>
        <taxon>Magnoliopsida</taxon>
        <taxon>Liliopsida</taxon>
        <taxon>Poales</taxon>
        <taxon>Poaceae</taxon>
        <taxon>PACMAD clade</taxon>
        <taxon>Panicoideae</taxon>
        <taxon>Panicodae</taxon>
        <taxon>Paniceae</taxon>
        <taxon>Anthephorinae</taxon>
        <taxon>Digitaria</taxon>
    </lineage>
</organism>
<evidence type="ECO:0000313" key="4">
    <source>
        <dbReference type="Proteomes" id="UP000636709"/>
    </source>
</evidence>
<feature type="compositionally biased region" description="Low complexity" evidence="1">
    <location>
        <begin position="273"/>
        <end position="285"/>
    </location>
</feature>
<dbReference type="InterPro" id="IPR024647">
    <property type="entry name" value="DNA_pol_a_cat_su_N"/>
</dbReference>
<dbReference type="EMBL" id="JACEFO010002449">
    <property type="protein sequence ID" value="KAF8659923.1"/>
    <property type="molecule type" value="Genomic_DNA"/>
</dbReference>
<evidence type="ECO:0000256" key="1">
    <source>
        <dbReference type="SAM" id="MobiDB-lite"/>
    </source>
</evidence>
<dbReference type="GO" id="GO:0003682">
    <property type="term" value="F:chromatin binding"/>
    <property type="evidence" value="ECO:0007669"/>
    <property type="project" value="TreeGrafter"/>
</dbReference>
<dbReference type="PANTHER" id="PTHR45861">
    <property type="entry name" value="DNA POLYMERASE ALPHA CATALYTIC SUBUNIT"/>
    <property type="match status" value="1"/>
</dbReference>
<dbReference type="GO" id="GO:1902975">
    <property type="term" value="P:mitotic DNA replication initiation"/>
    <property type="evidence" value="ECO:0007669"/>
    <property type="project" value="TreeGrafter"/>
</dbReference>
<feature type="region of interest" description="Disordered" evidence="1">
    <location>
        <begin position="332"/>
        <end position="354"/>
    </location>
</feature>
<evidence type="ECO:0000313" key="3">
    <source>
        <dbReference type="EMBL" id="KAF8659923.1"/>
    </source>
</evidence>
<dbReference type="GO" id="GO:0003887">
    <property type="term" value="F:DNA-directed DNA polymerase activity"/>
    <property type="evidence" value="ECO:0007669"/>
    <property type="project" value="TreeGrafter"/>
</dbReference>
<dbReference type="AlphaFoldDB" id="A0A835AA49"/>
<feature type="domain" description="DNA polymerase alpha catalytic subunit N-terminal" evidence="2">
    <location>
        <begin position="172"/>
        <end position="238"/>
    </location>
</feature>
<dbReference type="GO" id="GO:0003697">
    <property type="term" value="F:single-stranded DNA binding"/>
    <property type="evidence" value="ECO:0007669"/>
    <property type="project" value="TreeGrafter"/>
</dbReference>
<dbReference type="GO" id="GO:0006273">
    <property type="term" value="P:lagging strand elongation"/>
    <property type="evidence" value="ECO:0007669"/>
    <property type="project" value="TreeGrafter"/>
</dbReference>
<name>A0A835AA49_9POAL</name>
<dbReference type="GO" id="GO:0005658">
    <property type="term" value="C:alpha DNA polymerase:primase complex"/>
    <property type="evidence" value="ECO:0007669"/>
    <property type="project" value="TreeGrafter"/>
</dbReference>